<dbReference type="OrthoDB" id="620200at2759"/>
<evidence type="ECO:0000256" key="1">
    <source>
        <dbReference type="ARBA" id="ARBA00004141"/>
    </source>
</evidence>
<dbReference type="PANTHER" id="PTHR24186">
    <property type="entry name" value="PROTEIN PHOSPHATASE 1 REGULATORY SUBUNIT"/>
    <property type="match status" value="1"/>
</dbReference>
<comment type="caution">
    <text evidence="10">The sequence shown here is derived from an EMBL/GenBank/DDBJ whole genome shotgun (WGS) entry which is preliminary data.</text>
</comment>
<gene>
    <name evidence="10" type="ORF">HU200_066848</name>
</gene>
<accession>A0A834ZW04</accession>
<evidence type="ECO:0000256" key="3">
    <source>
        <dbReference type="ARBA" id="ARBA00022737"/>
    </source>
</evidence>
<feature type="transmembrane region" description="Helical" evidence="8">
    <location>
        <begin position="202"/>
        <end position="227"/>
    </location>
</feature>
<keyword evidence="5 7" id="KW-0040">ANK repeat</keyword>
<dbReference type="EMBL" id="JACEFO010003185">
    <property type="protein sequence ID" value="KAF8643498.1"/>
    <property type="molecule type" value="Genomic_DNA"/>
</dbReference>
<evidence type="ECO:0000313" key="10">
    <source>
        <dbReference type="EMBL" id="KAF8643498.1"/>
    </source>
</evidence>
<evidence type="ECO:0000259" key="9">
    <source>
        <dbReference type="Pfam" id="PF13962"/>
    </source>
</evidence>
<evidence type="ECO:0000256" key="7">
    <source>
        <dbReference type="PROSITE-ProRule" id="PRU00023"/>
    </source>
</evidence>
<feature type="transmembrane region" description="Helical" evidence="8">
    <location>
        <begin position="312"/>
        <end position="334"/>
    </location>
</feature>
<keyword evidence="3" id="KW-0677">Repeat</keyword>
<reference evidence="10" key="1">
    <citation type="submission" date="2020-07" db="EMBL/GenBank/DDBJ databases">
        <title>Genome sequence and genetic diversity analysis of an under-domesticated orphan crop, white fonio (Digitaria exilis).</title>
        <authorList>
            <person name="Bennetzen J.L."/>
            <person name="Chen S."/>
            <person name="Ma X."/>
            <person name="Wang X."/>
            <person name="Yssel A.E.J."/>
            <person name="Chaluvadi S.R."/>
            <person name="Johnson M."/>
            <person name="Gangashetty P."/>
            <person name="Hamidou F."/>
            <person name="Sanogo M.D."/>
            <person name="Zwaenepoel A."/>
            <person name="Wallace J."/>
            <person name="Van De Peer Y."/>
            <person name="Van Deynze A."/>
        </authorList>
    </citation>
    <scope>NUCLEOTIDE SEQUENCE</scope>
    <source>
        <tissue evidence="10">Leaves</tissue>
    </source>
</reference>
<evidence type="ECO:0000256" key="8">
    <source>
        <dbReference type="SAM" id="Phobius"/>
    </source>
</evidence>
<dbReference type="Proteomes" id="UP000636709">
    <property type="component" value="Unassembled WGS sequence"/>
</dbReference>
<evidence type="ECO:0000256" key="5">
    <source>
        <dbReference type="ARBA" id="ARBA00023043"/>
    </source>
</evidence>
<evidence type="ECO:0000313" key="11">
    <source>
        <dbReference type="Proteomes" id="UP000636709"/>
    </source>
</evidence>
<keyword evidence="11" id="KW-1185">Reference proteome</keyword>
<dbReference type="InterPro" id="IPR036770">
    <property type="entry name" value="Ankyrin_rpt-contain_sf"/>
</dbReference>
<dbReference type="GO" id="GO:0005886">
    <property type="term" value="C:plasma membrane"/>
    <property type="evidence" value="ECO:0007669"/>
    <property type="project" value="TreeGrafter"/>
</dbReference>
<name>A0A834ZW04_9POAL</name>
<feature type="transmembrane region" description="Helical" evidence="8">
    <location>
        <begin position="277"/>
        <end position="300"/>
    </location>
</feature>
<keyword evidence="4 8" id="KW-1133">Transmembrane helix</keyword>
<dbReference type="PROSITE" id="PS50088">
    <property type="entry name" value="ANK_REPEAT"/>
    <property type="match status" value="1"/>
</dbReference>
<feature type="transmembrane region" description="Helical" evidence="8">
    <location>
        <begin position="165"/>
        <end position="182"/>
    </location>
</feature>
<dbReference type="Pfam" id="PF13857">
    <property type="entry name" value="Ank_5"/>
    <property type="match status" value="1"/>
</dbReference>
<dbReference type="Pfam" id="PF13962">
    <property type="entry name" value="PGG"/>
    <property type="match status" value="1"/>
</dbReference>
<dbReference type="Gene3D" id="1.25.40.20">
    <property type="entry name" value="Ankyrin repeat-containing domain"/>
    <property type="match status" value="1"/>
</dbReference>
<comment type="subcellular location">
    <subcellularLocation>
        <location evidence="1">Membrane</location>
        <topology evidence="1">Multi-pass membrane protein</topology>
    </subcellularLocation>
</comment>
<feature type="domain" description="PGG" evidence="9">
    <location>
        <begin position="156"/>
        <end position="266"/>
    </location>
</feature>
<protein>
    <recommendedName>
        <fullName evidence="9">PGG domain-containing protein</fullName>
    </recommendedName>
</protein>
<dbReference type="AlphaFoldDB" id="A0A834ZW04"/>
<dbReference type="PROSITE" id="PS50297">
    <property type="entry name" value="ANK_REP_REGION"/>
    <property type="match status" value="1"/>
</dbReference>
<keyword evidence="6 8" id="KW-0472">Membrane</keyword>
<evidence type="ECO:0000256" key="2">
    <source>
        <dbReference type="ARBA" id="ARBA00022692"/>
    </source>
</evidence>
<evidence type="ECO:0000256" key="6">
    <source>
        <dbReference type="ARBA" id="ARBA00023136"/>
    </source>
</evidence>
<dbReference type="InterPro" id="IPR002110">
    <property type="entry name" value="Ankyrin_rpt"/>
</dbReference>
<dbReference type="PANTHER" id="PTHR24186:SF50">
    <property type="entry name" value="ANKYRIN REPEAT-CONTAINING PROTEIN ITN1-LIKE ISOFORM X1"/>
    <property type="match status" value="1"/>
</dbReference>
<evidence type="ECO:0000256" key="4">
    <source>
        <dbReference type="ARBA" id="ARBA00022989"/>
    </source>
</evidence>
<proteinExistence type="predicted"/>
<dbReference type="SUPFAM" id="SSF48403">
    <property type="entry name" value="Ankyrin repeat"/>
    <property type="match status" value="1"/>
</dbReference>
<sequence>MFVEKCPRSAGLRDAKGRTFLHAAVEKNKVNTVRYACSWRKPLLAWILNMQDRKGNTALHLAVKDGNVVMFRVLFGNKHVNLSLTNAEGRTPRDIAQYNIRPSFHDVLDPEDSIHKVLKLARAARGVSRQDHFDENYDNVHGLKSDDYETKELEMLKDSTQAQSIGSVLIATVMFGAMFALPGGYSADDHNHGGTPTLAGTYAFHAFMIANALAFIGSTIATLGFIFAGSAKFSLVRRKRHFRGATAYLGNSIMALTIAFALRVYTVLSPVGQKTAILISVMSPSVVLYYYGDFWVNWLLFAKPLLVRKGSIWALLTGIGLLLGNIFMVSWPLAENKSPVPVARHLSVPVMQPVLAIRY</sequence>
<organism evidence="10 11">
    <name type="scientific">Digitaria exilis</name>
    <dbReference type="NCBI Taxonomy" id="1010633"/>
    <lineage>
        <taxon>Eukaryota</taxon>
        <taxon>Viridiplantae</taxon>
        <taxon>Streptophyta</taxon>
        <taxon>Embryophyta</taxon>
        <taxon>Tracheophyta</taxon>
        <taxon>Spermatophyta</taxon>
        <taxon>Magnoliopsida</taxon>
        <taxon>Liliopsida</taxon>
        <taxon>Poales</taxon>
        <taxon>Poaceae</taxon>
        <taxon>PACMAD clade</taxon>
        <taxon>Panicoideae</taxon>
        <taxon>Panicodae</taxon>
        <taxon>Paniceae</taxon>
        <taxon>Anthephorinae</taxon>
        <taxon>Digitaria</taxon>
    </lineage>
</organism>
<feature type="repeat" description="ANK" evidence="7">
    <location>
        <begin position="54"/>
        <end position="75"/>
    </location>
</feature>
<feature type="transmembrane region" description="Helical" evidence="8">
    <location>
        <begin position="248"/>
        <end position="265"/>
    </location>
</feature>
<dbReference type="InterPro" id="IPR026961">
    <property type="entry name" value="PGG_dom"/>
</dbReference>
<keyword evidence="2 8" id="KW-0812">Transmembrane</keyword>